<dbReference type="AlphaFoldDB" id="A0A553Q1G3"/>
<protein>
    <submittedName>
        <fullName evidence="1">Uncharacterized protein</fullName>
    </submittedName>
</protein>
<evidence type="ECO:0000313" key="2">
    <source>
        <dbReference type="Proteomes" id="UP000316079"/>
    </source>
</evidence>
<evidence type="ECO:0000313" key="1">
    <source>
        <dbReference type="EMBL" id="TRY83782.1"/>
    </source>
</evidence>
<gene>
    <name evidence="1" type="ORF">DNTS_025267</name>
</gene>
<dbReference type="Proteomes" id="UP000316079">
    <property type="component" value="Unassembled WGS sequence"/>
</dbReference>
<comment type="caution">
    <text evidence="1">The sequence shown here is derived from an EMBL/GenBank/DDBJ whole genome shotgun (WGS) entry which is preliminary data.</text>
</comment>
<organism evidence="1 2">
    <name type="scientific">Danionella cerebrum</name>
    <dbReference type="NCBI Taxonomy" id="2873325"/>
    <lineage>
        <taxon>Eukaryota</taxon>
        <taxon>Metazoa</taxon>
        <taxon>Chordata</taxon>
        <taxon>Craniata</taxon>
        <taxon>Vertebrata</taxon>
        <taxon>Euteleostomi</taxon>
        <taxon>Actinopterygii</taxon>
        <taxon>Neopterygii</taxon>
        <taxon>Teleostei</taxon>
        <taxon>Ostariophysi</taxon>
        <taxon>Cypriniformes</taxon>
        <taxon>Danionidae</taxon>
        <taxon>Danioninae</taxon>
        <taxon>Danionella</taxon>
    </lineage>
</organism>
<name>A0A553Q1G3_9TELE</name>
<reference evidence="1 2" key="1">
    <citation type="journal article" date="2019" name="Sci. Data">
        <title>Hybrid genome assembly and annotation of Danionella translucida.</title>
        <authorList>
            <person name="Kadobianskyi M."/>
            <person name="Schulze L."/>
            <person name="Schuelke M."/>
            <person name="Judkewitz B."/>
        </authorList>
    </citation>
    <scope>NUCLEOTIDE SEQUENCE [LARGE SCALE GENOMIC DNA]</scope>
    <source>
        <strain evidence="1 2">Bolton</strain>
    </source>
</reference>
<sequence length="178" mass="19463">MFGRGAALPLSDVLTRLNVLCLHPLSVKERAQKQKLFKESHICHAASALILLRMGSYFFMDRRIPGEVRHSGSWSVFKPPLQELGCTATADPELLLILSSCCSRSMEHTASGKVAQVSLEITRKAVTESLSSEPSLVSPGIPHRSDVIDPTWLKHRWIRPGVPLVGPWSSSGDPGGWG</sequence>
<proteinExistence type="predicted"/>
<dbReference type="EMBL" id="SRMA01026455">
    <property type="protein sequence ID" value="TRY83782.1"/>
    <property type="molecule type" value="Genomic_DNA"/>
</dbReference>
<keyword evidence="2" id="KW-1185">Reference proteome</keyword>
<accession>A0A553Q1G3</accession>